<dbReference type="Gene3D" id="3.30.1120.10">
    <property type="match status" value="1"/>
</dbReference>
<evidence type="ECO:0000256" key="3">
    <source>
        <dbReference type="ARBA" id="ARBA00022723"/>
    </source>
</evidence>
<dbReference type="RefSeq" id="WP_377171438.1">
    <property type="nucleotide sequence ID" value="NZ_JBHSMQ010000013.1"/>
</dbReference>
<evidence type="ECO:0000256" key="5">
    <source>
        <dbReference type="ARBA" id="ARBA00022801"/>
    </source>
</evidence>
<keyword evidence="6" id="KW-0106">Calcium</keyword>
<dbReference type="PANTHER" id="PTHR42693:SF42">
    <property type="entry name" value="ARYLSULFATASE G"/>
    <property type="match status" value="1"/>
</dbReference>
<proteinExistence type="inferred from homology"/>
<feature type="domain" description="Sulfatase N-terminal" evidence="9">
    <location>
        <begin position="22"/>
        <end position="357"/>
    </location>
</feature>
<feature type="region of interest" description="Disordered" evidence="7">
    <location>
        <begin position="473"/>
        <end position="507"/>
    </location>
</feature>
<evidence type="ECO:0000313" key="10">
    <source>
        <dbReference type="EMBL" id="MFC5457769.1"/>
    </source>
</evidence>
<name>A0ABW0KWM8_9BACT</name>
<keyword evidence="11" id="KW-1185">Reference proteome</keyword>
<evidence type="ECO:0000256" key="4">
    <source>
        <dbReference type="ARBA" id="ARBA00022729"/>
    </source>
</evidence>
<dbReference type="SUPFAM" id="SSF53649">
    <property type="entry name" value="Alkaline phosphatase-like"/>
    <property type="match status" value="1"/>
</dbReference>
<keyword evidence="5" id="KW-0378">Hydrolase</keyword>
<feature type="signal peptide" evidence="8">
    <location>
        <begin position="1"/>
        <end position="19"/>
    </location>
</feature>
<comment type="similarity">
    <text evidence="2">Belongs to the sulfatase family.</text>
</comment>
<evidence type="ECO:0000256" key="8">
    <source>
        <dbReference type="SAM" id="SignalP"/>
    </source>
</evidence>
<dbReference type="InterPro" id="IPR050738">
    <property type="entry name" value="Sulfatase"/>
</dbReference>
<gene>
    <name evidence="10" type="ORF">ACFQDI_23070</name>
</gene>
<dbReference type="Gene3D" id="3.40.720.10">
    <property type="entry name" value="Alkaline Phosphatase, subunit A"/>
    <property type="match status" value="1"/>
</dbReference>
<dbReference type="Pfam" id="PF00884">
    <property type="entry name" value="Sulfatase"/>
    <property type="match status" value="1"/>
</dbReference>
<evidence type="ECO:0000256" key="6">
    <source>
        <dbReference type="ARBA" id="ARBA00022837"/>
    </source>
</evidence>
<accession>A0ABW0KWM8</accession>
<keyword evidence="4 8" id="KW-0732">Signal</keyword>
<dbReference type="InterPro" id="IPR017850">
    <property type="entry name" value="Alkaline_phosphatase_core_sf"/>
</dbReference>
<comment type="caution">
    <text evidence="10">The sequence shown here is derived from an EMBL/GenBank/DDBJ whole genome shotgun (WGS) entry which is preliminary data.</text>
</comment>
<evidence type="ECO:0000256" key="1">
    <source>
        <dbReference type="ARBA" id="ARBA00001913"/>
    </source>
</evidence>
<evidence type="ECO:0000256" key="2">
    <source>
        <dbReference type="ARBA" id="ARBA00008779"/>
    </source>
</evidence>
<dbReference type="PROSITE" id="PS00523">
    <property type="entry name" value="SULFATASE_1"/>
    <property type="match status" value="1"/>
</dbReference>
<feature type="chain" id="PRO_5046399584" evidence="8">
    <location>
        <begin position="20"/>
        <end position="629"/>
    </location>
</feature>
<evidence type="ECO:0000259" key="9">
    <source>
        <dbReference type="Pfam" id="PF00884"/>
    </source>
</evidence>
<dbReference type="EMBL" id="JBHSMQ010000013">
    <property type="protein sequence ID" value="MFC5457769.1"/>
    <property type="molecule type" value="Genomic_DNA"/>
</dbReference>
<protein>
    <submittedName>
        <fullName evidence="10">Sulfatase</fullName>
    </submittedName>
</protein>
<dbReference type="InterPro" id="IPR024607">
    <property type="entry name" value="Sulfatase_CS"/>
</dbReference>
<keyword evidence="3" id="KW-0479">Metal-binding</keyword>
<evidence type="ECO:0000256" key="7">
    <source>
        <dbReference type="SAM" id="MobiDB-lite"/>
    </source>
</evidence>
<dbReference type="Proteomes" id="UP001596052">
    <property type="component" value="Unassembled WGS sequence"/>
</dbReference>
<dbReference type="InterPro" id="IPR000917">
    <property type="entry name" value="Sulfatase_N"/>
</dbReference>
<organism evidence="10 11">
    <name type="scientific">Prosthecobacter fluviatilis</name>
    <dbReference type="NCBI Taxonomy" id="445931"/>
    <lineage>
        <taxon>Bacteria</taxon>
        <taxon>Pseudomonadati</taxon>
        <taxon>Verrucomicrobiota</taxon>
        <taxon>Verrucomicrobiia</taxon>
        <taxon>Verrucomicrobiales</taxon>
        <taxon>Verrucomicrobiaceae</taxon>
        <taxon>Prosthecobacter</taxon>
    </lineage>
</organism>
<sequence>MKKLLFCFLALCPALLAAAKQPNVIIILADDLGWSDTTLYGTTKFYQTPNVQRLAQRGMTFTRAYSASPLCSPTRSAILTGLSPARTGITVPNCHMPQVVLEATLPKKSAADQKAIQPTPPTRLKTEYRTLAETLHDAGYATGHFGKWHLGPEPYSPLQQGFDVDVPHHPGPGPAGSYMAPWKFADFDADPDVPDQHIEDRMAKEAVAFMEEHKDGPFYLNYWMFSVHAPFDAKKALIEKHRARVNLKDPQHSPTYAAMVESMDDAIGTLLDALDRLKIADNTIIIFTSDNGGNMYDKVDDTTPTSNAPLRGGKACLFEGGTRVPGVIVWPGLAKAGARSDALIQSEDYYPTLLEALAIQPAAGQIFDGHSLVPALKGGDLPGKAVFQYFPHSSPNVPDWLPPGVSVHRGEWKLIRLFHGGEKGAHRYLLFNLHDDPGEKSNLAAQKPELVQELDTLIEAFLKETHAVLPVPNPAFDPKQHHPELEGKPQAKTKAKAPAKDDGDPALQGWKARDCKATVKDGIVSVTNIGFECFFGFAAGKHSGPTTAKFRIKAKAGTSHFDWVPNGGKAQRVLFTLKGGGWEEISVQIPAAGPLGIVRLYLPMQEQRMELDWIELRSEDGGKVTRTDF</sequence>
<comment type="cofactor">
    <cofactor evidence="1">
        <name>Ca(2+)</name>
        <dbReference type="ChEBI" id="CHEBI:29108"/>
    </cofactor>
</comment>
<evidence type="ECO:0000313" key="11">
    <source>
        <dbReference type="Proteomes" id="UP001596052"/>
    </source>
</evidence>
<feature type="compositionally biased region" description="Basic and acidic residues" evidence="7">
    <location>
        <begin position="478"/>
        <end position="489"/>
    </location>
</feature>
<reference evidence="11" key="1">
    <citation type="journal article" date="2019" name="Int. J. Syst. Evol. Microbiol.">
        <title>The Global Catalogue of Microorganisms (GCM) 10K type strain sequencing project: providing services to taxonomists for standard genome sequencing and annotation.</title>
        <authorList>
            <consortium name="The Broad Institute Genomics Platform"/>
            <consortium name="The Broad Institute Genome Sequencing Center for Infectious Disease"/>
            <person name="Wu L."/>
            <person name="Ma J."/>
        </authorList>
    </citation>
    <scope>NUCLEOTIDE SEQUENCE [LARGE SCALE GENOMIC DNA]</scope>
    <source>
        <strain evidence="11">CGMCC 4.1469</strain>
    </source>
</reference>
<dbReference type="CDD" id="cd16144">
    <property type="entry name" value="ARS_like"/>
    <property type="match status" value="1"/>
</dbReference>
<dbReference type="PANTHER" id="PTHR42693">
    <property type="entry name" value="ARYLSULFATASE FAMILY MEMBER"/>
    <property type="match status" value="1"/>
</dbReference>